<feature type="transmembrane region" description="Helical" evidence="10">
    <location>
        <begin position="399"/>
        <end position="421"/>
    </location>
</feature>
<evidence type="ECO:0000256" key="7">
    <source>
        <dbReference type="ARBA" id="ARBA00022989"/>
    </source>
</evidence>
<protein>
    <submittedName>
        <fullName evidence="11">Cation acetate symporter</fullName>
    </submittedName>
</protein>
<keyword evidence="4" id="KW-1003">Cell membrane</keyword>
<keyword evidence="8 10" id="KW-0472">Membrane</keyword>
<dbReference type="GO" id="GO:0006847">
    <property type="term" value="P:plasma membrane acetate transport"/>
    <property type="evidence" value="ECO:0007669"/>
    <property type="project" value="TreeGrafter"/>
</dbReference>
<feature type="transmembrane region" description="Helical" evidence="10">
    <location>
        <begin position="43"/>
        <end position="68"/>
    </location>
</feature>
<comment type="similarity">
    <text evidence="2 9">Belongs to the sodium:solute symporter (SSF) (TC 2.A.21) family.</text>
</comment>
<sequence>MYPGALAITLAVMAATVAISWYARRYSGTTVEFYLAGRTVNVFMNASAICGDYFSAASFLGVAGAVYASGMDGLWFGIGFAAGFVPVLLFLASPLRRFGEYTLPDFLAARFRSDAARLAGVAMVQIIALFYLAPQMVGAGTVWELLVGRGLPGLSPYATGVIVTALVMIVYTAVGGMRGTTWNQALQFWIMVWAVVVLLALGIVTGFSYSRALADLSLGPLVSAERWRVADLLRPDPATGKTPADQAREVMSEAYWRARIEPRLADPDAEVTVLMPQKSRVRPGEPAVFNRPGHLYGPLDQISLVLTLTLGTAGLPHVIMRYYTNPSGPVARWTTVYVLVFTSGFYLLASTVGVMGRALAPALAAKGRVGLAIQVVDGVLAYPDQVMPFLAQSLGGDVVLGHVAAGAFAAMFSTIGGLLMASAASWGHDLYEQYIKPDAPEWLRVAVGKAALVAMALVALGLGLAVPRFELTRAFPAVIALMVTWAFSVAASGFVPVLVTAIWWRGTTLRGALAGMAVGGGGAVLFVVMNLLRIRGALPDHPLTALGKHLTFPTLVTVPLALLTIVLVSLWDRRSVPENIDEVWIRVHGTARERQERLLARVGLRARTGRPGA</sequence>
<dbReference type="EMBL" id="AP025628">
    <property type="protein sequence ID" value="BDG62080.1"/>
    <property type="molecule type" value="Genomic_DNA"/>
</dbReference>
<evidence type="ECO:0000313" key="12">
    <source>
        <dbReference type="Proteomes" id="UP001163687"/>
    </source>
</evidence>
<keyword evidence="12" id="KW-1185">Reference proteome</keyword>
<comment type="subcellular location">
    <subcellularLocation>
        <location evidence="1">Cell membrane</location>
        <topology evidence="1">Multi-pass membrane protein</topology>
    </subcellularLocation>
</comment>
<keyword evidence="7 10" id="KW-1133">Transmembrane helix</keyword>
<feature type="transmembrane region" description="Helical" evidence="10">
    <location>
        <begin position="6"/>
        <end position="23"/>
    </location>
</feature>
<feature type="transmembrane region" description="Helical" evidence="10">
    <location>
        <begin position="74"/>
        <end position="95"/>
    </location>
</feature>
<evidence type="ECO:0000256" key="4">
    <source>
        <dbReference type="ARBA" id="ARBA00022475"/>
    </source>
</evidence>
<reference evidence="11" key="1">
    <citation type="submission" date="2022-03" db="EMBL/GenBank/DDBJ databases">
        <title>Complete genome sequence of Caldinitratiruptor microaerophilus.</title>
        <authorList>
            <person name="Mukaiyama R."/>
            <person name="Nishiyama T."/>
            <person name="Ueda K."/>
        </authorList>
    </citation>
    <scope>NUCLEOTIDE SEQUENCE</scope>
    <source>
        <strain evidence="11">JCM 16183</strain>
    </source>
</reference>
<dbReference type="InterPro" id="IPR001734">
    <property type="entry name" value="Na/solute_symporter"/>
</dbReference>
<dbReference type="InterPro" id="IPR038377">
    <property type="entry name" value="Na/Glc_symporter_sf"/>
</dbReference>
<dbReference type="AlphaFoldDB" id="A0AA35CQR2"/>
<feature type="transmembrane region" description="Helical" evidence="10">
    <location>
        <begin position="552"/>
        <end position="571"/>
    </location>
</feature>
<dbReference type="GO" id="GO:0005886">
    <property type="term" value="C:plasma membrane"/>
    <property type="evidence" value="ECO:0007669"/>
    <property type="project" value="UniProtKB-SubCell"/>
</dbReference>
<feature type="transmembrane region" description="Helical" evidence="10">
    <location>
        <begin position="186"/>
        <end position="209"/>
    </location>
</feature>
<dbReference type="Proteomes" id="UP001163687">
    <property type="component" value="Chromosome"/>
</dbReference>
<evidence type="ECO:0000256" key="9">
    <source>
        <dbReference type="RuleBase" id="RU362091"/>
    </source>
</evidence>
<feature type="transmembrane region" description="Helical" evidence="10">
    <location>
        <begin position="115"/>
        <end position="134"/>
    </location>
</feature>
<dbReference type="Gene3D" id="1.20.1730.10">
    <property type="entry name" value="Sodium/glucose cotransporter"/>
    <property type="match status" value="1"/>
</dbReference>
<feature type="transmembrane region" description="Helical" evidence="10">
    <location>
        <begin position="336"/>
        <end position="360"/>
    </location>
</feature>
<proteinExistence type="inferred from homology"/>
<feature type="transmembrane region" description="Helical" evidence="10">
    <location>
        <begin position="302"/>
        <end position="324"/>
    </location>
</feature>
<dbReference type="RefSeq" id="WP_264842685.1">
    <property type="nucleotide sequence ID" value="NZ_AP025628.1"/>
</dbReference>
<feature type="transmembrane region" description="Helical" evidence="10">
    <location>
        <begin position="511"/>
        <end position="532"/>
    </location>
</feature>
<evidence type="ECO:0000256" key="6">
    <source>
        <dbReference type="ARBA" id="ARBA00022847"/>
    </source>
</evidence>
<accession>A0AA35CQR2</accession>
<name>A0AA35CQR2_9FIRM</name>
<dbReference type="InterPro" id="IPR050277">
    <property type="entry name" value="Sodium:Solute_Symporter"/>
</dbReference>
<feature type="transmembrane region" description="Helical" evidence="10">
    <location>
        <begin position="154"/>
        <end position="174"/>
    </location>
</feature>
<evidence type="ECO:0000256" key="1">
    <source>
        <dbReference type="ARBA" id="ARBA00004651"/>
    </source>
</evidence>
<organism evidence="11 12">
    <name type="scientific">Caldinitratiruptor microaerophilus</name>
    <dbReference type="NCBI Taxonomy" id="671077"/>
    <lineage>
        <taxon>Bacteria</taxon>
        <taxon>Bacillati</taxon>
        <taxon>Bacillota</taxon>
        <taxon>Clostridia</taxon>
        <taxon>Eubacteriales</taxon>
        <taxon>Symbiobacteriaceae</taxon>
        <taxon>Caldinitratiruptor</taxon>
    </lineage>
</organism>
<evidence type="ECO:0000256" key="2">
    <source>
        <dbReference type="ARBA" id="ARBA00006434"/>
    </source>
</evidence>
<dbReference type="GO" id="GO:0015293">
    <property type="term" value="F:symporter activity"/>
    <property type="evidence" value="ECO:0007669"/>
    <property type="project" value="UniProtKB-KW"/>
</dbReference>
<dbReference type="GO" id="GO:0015123">
    <property type="term" value="F:acetate transmembrane transporter activity"/>
    <property type="evidence" value="ECO:0007669"/>
    <property type="project" value="TreeGrafter"/>
</dbReference>
<dbReference type="PANTHER" id="PTHR48086">
    <property type="entry name" value="SODIUM/PROLINE SYMPORTER-RELATED"/>
    <property type="match status" value="1"/>
</dbReference>
<dbReference type="KEGG" id="cmic:caldi_31700"/>
<dbReference type="CDD" id="cd11480">
    <property type="entry name" value="SLC5sbd_u4"/>
    <property type="match status" value="1"/>
</dbReference>
<dbReference type="Pfam" id="PF00474">
    <property type="entry name" value="SSF"/>
    <property type="match status" value="2"/>
</dbReference>
<evidence type="ECO:0000313" key="11">
    <source>
        <dbReference type="EMBL" id="BDG62080.1"/>
    </source>
</evidence>
<dbReference type="PANTHER" id="PTHR48086:SF6">
    <property type="entry name" value="CATION_ACETATE SYMPORTER ACTP"/>
    <property type="match status" value="1"/>
</dbReference>
<keyword evidence="6" id="KW-0769">Symport</keyword>
<evidence type="ECO:0000256" key="8">
    <source>
        <dbReference type="ARBA" id="ARBA00023136"/>
    </source>
</evidence>
<feature type="transmembrane region" description="Helical" evidence="10">
    <location>
        <begin position="442"/>
        <end position="466"/>
    </location>
</feature>
<evidence type="ECO:0000256" key="3">
    <source>
        <dbReference type="ARBA" id="ARBA00022448"/>
    </source>
</evidence>
<dbReference type="PROSITE" id="PS50283">
    <property type="entry name" value="NA_SOLUT_SYMP_3"/>
    <property type="match status" value="1"/>
</dbReference>
<evidence type="ECO:0000256" key="10">
    <source>
        <dbReference type="SAM" id="Phobius"/>
    </source>
</evidence>
<feature type="transmembrane region" description="Helical" evidence="10">
    <location>
        <begin position="478"/>
        <end position="504"/>
    </location>
</feature>
<evidence type="ECO:0000256" key="5">
    <source>
        <dbReference type="ARBA" id="ARBA00022692"/>
    </source>
</evidence>
<keyword evidence="3" id="KW-0813">Transport</keyword>
<gene>
    <name evidence="11" type="ORF">caldi_31700</name>
</gene>
<keyword evidence="5 10" id="KW-0812">Transmembrane</keyword>